<evidence type="ECO:0000259" key="12">
    <source>
        <dbReference type="Pfam" id="PF03801"/>
    </source>
</evidence>
<feature type="non-terminal residue" evidence="13">
    <location>
        <position position="149"/>
    </location>
</feature>
<feature type="compositionally biased region" description="Polar residues" evidence="11">
    <location>
        <begin position="8"/>
        <end position="28"/>
    </location>
</feature>
<dbReference type="Proteomes" id="UP000014978">
    <property type="component" value="Unassembled WGS sequence"/>
</dbReference>
<evidence type="ECO:0000256" key="5">
    <source>
        <dbReference type="ARBA" id="ARBA00022838"/>
    </source>
</evidence>
<dbReference type="Pfam" id="PF03801">
    <property type="entry name" value="Ndc80_HEC"/>
    <property type="match status" value="1"/>
</dbReference>
<comment type="similarity">
    <text evidence="1 10">Belongs to the NDC80/HEC1 family.</text>
</comment>
<evidence type="ECO:0000256" key="2">
    <source>
        <dbReference type="ARBA" id="ARBA00022454"/>
    </source>
</evidence>
<proteinExistence type="inferred from homology"/>
<evidence type="ECO:0000313" key="14">
    <source>
        <dbReference type="Proteomes" id="UP000014978"/>
    </source>
</evidence>
<keyword evidence="6" id="KW-0175">Coiled coil</keyword>
<dbReference type="InterPro" id="IPR038273">
    <property type="entry name" value="Ndc80_sf"/>
</dbReference>
<feature type="region of interest" description="Disordered" evidence="11">
    <location>
        <begin position="1"/>
        <end position="35"/>
    </location>
</feature>
<name>S7XT78_SPRLO</name>
<sequence>MHLPMRRQTMTPSRRSSVRPSILNPSIKNTDEPKRRDVKIVRDKEYQSQCYEKVYSFLNEKGYDGNLNNKTLLSPSVKDFQNIFKFIVEFINPNYEYGRIEEDVLTIIKAIKYPYINEITRSQLIAITPHTWPVILSMLAWLVDFIQTV</sequence>
<protein>
    <recommendedName>
        <fullName evidence="10">Kinetochore protein NDC80</fullName>
    </recommendedName>
</protein>
<dbReference type="OMA" id="FKFIVEF"/>
<evidence type="ECO:0000256" key="8">
    <source>
        <dbReference type="ARBA" id="ARBA00023306"/>
    </source>
</evidence>
<dbReference type="GO" id="GO:0031262">
    <property type="term" value="C:Ndc80 complex"/>
    <property type="evidence" value="ECO:0007669"/>
    <property type="project" value="UniProtKB-UniRule"/>
</dbReference>
<evidence type="ECO:0000256" key="1">
    <source>
        <dbReference type="ARBA" id="ARBA00007050"/>
    </source>
</evidence>
<comment type="subunit">
    <text evidence="10">Component of the NDC80 complex.</text>
</comment>
<dbReference type="VEuPathDB" id="MicrosporidiaDB:SLOPH_2638"/>
<evidence type="ECO:0000256" key="9">
    <source>
        <dbReference type="ARBA" id="ARBA00023328"/>
    </source>
</evidence>
<dbReference type="HOGENOM" id="CLU_1754188_0_0_1"/>
<dbReference type="AlphaFoldDB" id="S7XT78"/>
<dbReference type="OrthoDB" id="7459479at2759"/>
<comment type="caution">
    <text evidence="13">The sequence shown here is derived from an EMBL/GenBank/DDBJ whole genome shotgun (WGS) entry which is preliminary data.</text>
</comment>
<keyword evidence="7 10" id="KW-0539">Nucleus</keyword>
<evidence type="ECO:0000256" key="4">
    <source>
        <dbReference type="ARBA" id="ARBA00022776"/>
    </source>
</evidence>
<dbReference type="STRING" id="1358809.S7XT78"/>
<comment type="function">
    <text evidence="10">Acts as a component of the essential kinetochore-associated NDC80 complex, which is required for chromosome segregation and spindle checkpoint activity.</text>
</comment>
<keyword evidence="2 10" id="KW-0158">Chromosome</keyword>
<dbReference type="GO" id="GO:0005634">
    <property type="term" value="C:nucleus"/>
    <property type="evidence" value="ECO:0007669"/>
    <property type="project" value="UniProtKB-SubCell"/>
</dbReference>
<dbReference type="PANTHER" id="PTHR10643">
    <property type="entry name" value="KINETOCHORE PROTEIN NDC80"/>
    <property type="match status" value="1"/>
</dbReference>
<keyword evidence="5 10" id="KW-0995">Kinetochore</keyword>
<reference evidence="14" key="1">
    <citation type="journal article" date="2013" name="PLoS Genet.">
        <title>The genome of Spraguea lophii and the basis of host-microsporidian interactions.</title>
        <authorList>
            <person name="Campbell S.E."/>
            <person name="Williams T.A."/>
            <person name="Yousuf A."/>
            <person name="Soanes D.M."/>
            <person name="Paszkiewicz K.H."/>
            <person name="Williams B.A.P."/>
        </authorList>
    </citation>
    <scope>NUCLEOTIDE SEQUENCE [LARGE SCALE GENOMIC DNA]</scope>
    <source>
        <strain evidence="14">42_110</strain>
    </source>
</reference>
<evidence type="ECO:0000256" key="6">
    <source>
        <dbReference type="ARBA" id="ARBA00023054"/>
    </source>
</evidence>
<dbReference type="GO" id="GO:0051301">
    <property type="term" value="P:cell division"/>
    <property type="evidence" value="ECO:0007669"/>
    <property type="project" value="UniProtKB-UniRule"/>
</dbReference>
<dbReference type="EMBL" id="ATCN01000402">
    <property type="protein sequence ID" value="EPR79103.1"/>
    <property type="molecule type" value="Genomic_DNA"/>
</dbReference>
<keyword evidence="8 10" id="KW-0131">Cell cycle</keyword>
<dbReference type="InterPro" id="IPR005550">
    <property type="entry name" value="Kinetochore_Ndc80"/>
</dbReference>
<dbReference type="GO" id="GO:0051315">
    <property type="term" value="P:attachment of mitotic spindle microtubules to kinetochore"/>
    <property type="evidence" value="ECO:0007669"/>
    <property type="project" value="UniProtKB-UniRule"/>
</dbReference>
<evidence type="ECO:0000256" key="3">
    <source>
        <dbReference type="ARBA" id="ARBA00022618"/>
    </source>
</evidence>
<evidence type="ECO:0000313" key="13">
    <source>
        <dbReference type="EMBL" id="EPR79103.1"/>
    </source>
</evidence>
<dbReference type="PANTHER" id="PTHR10643:SF2">
    <property type="entry name" value="KINETOCHORE PROTEIN NDC80 HOMOLOG"/>
    <property type="match status" value="1"/>
</dbReference>
<keyword evidence="4 10" id="KW-0498">Mitosis</keyword>
<organism evidence="13 14">
    <name type="scientific">Spraguea lophii (strain 42_110)</name>
    <name type="common">Microsporidian parasite</name>
    <dbReference type="NCBI Taxonomy" id="1358809"/>
    <lineage>
        <taxon>Eukaryota</taxon>
        <taxon>Fungi</taxon>
        <taxon>Fungi incertae sedis</taxon>
        <taxon>Microsporidia</taxon>
        <taxon>Spragueidae</taxon>
        <taxon>Spraguea</taxon>
    </lineage>
</organism>
<evidence type="ECO:0000256" key="7">
    <source>
        <dbReference type="ARBA" id="ARBA00023242"/>
    </source>
</evidence>
<evidence type="ECO:0000256" key="11">
    <source>
        <dbReference type="SAM" id="MobiDB-lite"/>
    </source>
</evidence>
<keyword evidence="3 10" id="KW-0132">Cell division</keyword>
<dbReference type="Gene3D" id="1.10.418.30">
    <property type="entry name" value="Ncd80 complex, Ncd80 subunit"/>
    <property type="match status" value="1"/>
</dbReference>
<keyword evidence="9 10" id="KW-0137">Centromere</keyword>
<comment type="subcellular location">
    <subcellularLocation>
        <location evidence="10">Chromosome</location>
        <location evidence="10">Centromere</location>
        <location evidence="10">Kinetochore</location>
    </subcellularLocation>
    <subcellularLocation>
        <location evidence="10">Nucleus</location>
    </subcellularLocation>
</comment>
<gene>
    <name evidence="13" type="ORF">SLOPH_2638</name>
</gene>
<accession>S7XT78</accession>
<evidence type="ECO:0000256" key="10">
    <source>
        <dbReference type="RuleBase" id="RU368072"/>
    </source>
</evidence>
<dbReference type="InterPro" id="IPR055260">
    <property type="entry name" value="Ndc80_CH"/>
</dbReference>
<feature type="domain" description="Kinetochore protein Ndc80 CH" evidence="12">
    <location>
        <begin position="14"/>
        <end position="148"/>
    </location>
</feature>
<keyword evidence="14" id="KW-1185">Reference proteome</keyword>
<dbReference type="InParanoid" id="S7XT78"/>